<evidence type="ECO:0000313" key="3">
    <source>
        <dbReference type="WBParaSite" id="sdigi.contig359.g7729.t1"/>
    </source>
</evidence>
<keyword evidence="1" id="KW-0812">Transmembrane</keyword>
<protein>
    <submittedName>
        <fullName evidence="3">Uncharacterized protein</fullName>
    </submittedName>
</protein>
<accession>A0A915PR99</accession>
<organism evidence="2 3">
    <name type="scientific">Setaria digitata</name>
    <dbReference type="NCBI Taxonomy" id="48799"/>
    <lineage>
        <taxon>Eukaryota</taxon>
        <taxon>Metazoa</taxon>
        <taxon>Ecdysozoa</taxon>
        <taxon>Nematoda</taxon>
        <taxon>Chromadorea</taxon>
        <taxon>Rhabditida</taxon>
        <taxon>Spirurina</taxon>
        <taxon>Spiruromorpha</taxon>
        <taxon>Filarioidea</taxon>
        <taxon>Setariidae</taxon>
        <taxon>Setaria</taxon>
    </lineage>
</organism>
<name>A0A915PR99_9BILA</name>
<dbReference type="AlphaFoldDB" id="A0A915PR99"/>
<keyword evidence="1" id="KW-1133">Transmembrane helix</keyword>
<dbReference type="WBParaSite" id="sdigi.contig359.g7729.t1">
    <property type="protein sequence ID" value="sdigi.contig359.g7729.t1"/>
    <property type="gene ID" value="sdigi.contig359.g7729"/>
</dbReference>
<keyword evidence="2" id="KW-1185">Reference proteome</keyword>
<evidence type="ECO:0000313" key="2">
    <source>
        <dbReference type="Proteomes" id="UP000887581"/>
    </source>
</evidence>
<feature type="transmembrane region" description="Helical" evidence="1">
    <location>
        <begin position="6"/>
        <end position="31"/>
    </location>
</feature>
<keyword evidence="1" id="KW-0472">Membrane</keyword>
<proteinExistence type="predicted"/>
<dbReference type="Proteomes" id="UP000887581">
    <property type="component" value="Unplaced"/>
</dbReference>
<reference evidence="3" key="1">
    <citation type="submission" date="2022-11" db="UniProtKB">
        <authorList>
            <consortium name="WormBaseParasite"/>
        </authorList>
    </citation>
    <scope>IDENTIFICATION</scope>
</reference>
<sequence>MLAMPLYIHLTISIGFYLIGLSISIWMWYLFPKKPILKVQGGTYEESENDDGVRTVIDDFKVILT</sequence>
<evidence type="ECO:0000256" key="1">
    <source>
        <dbReference type="SAM" id="Phobius"/>
    </source>
</evidence>